<keyword evidence="2" id="KW-1185">Reference proteome</keyword>
<proteinExistence type="predicted"/>
<evidence type="ECO:0000313" key="2">
    <source>
        <dbReference type="Proteomes" id="UP000236604"/>
    </source>
</evidence>
<dbReference type="RefSeq" id="WP_103076272.1">
    <property type="nucleotide sequence ID" value="NZ_AZRN01000004.1"/>
</dbReference>
<name>A0A2K1PEK8_9BACT</name>
<dbReference type="AlphaFoldDB" id="A0A2K1PEK8"/>
<dbReference type="Proteomes" id="UP000236604">
    <property type="component" value="Unassembled WGS sequence"/>
</dbReference>
<reference evidence="1 2" key="1">
    <citation type="submission" date="2013-12" db="EMBL/GenBank/DDBJ databases">
        <title>Comparative genomics of Petrotoga isolates.</title>
        <authorList>
            <person name="Nesbo C.L."/>
            <person name="Charchuk R."/>
            <person name="Chow K."/>
        </authorList>
    </citation>
    <scope>NUCLEOTIDE SEQUENCE [LARGE SCALE GENOMIC DNA]</scope>
    <source>
        <strain evidence="1 2">DSM 14811</strain>
    </source>
</reference>
<sequence length="366" mass="39931">MKRFYYVFLLLAVSMFLFTSCALEEIELKTDPTIQAPIATESITMSDLVNAEDIESSLEDSFGEDATVTQKSDNPLTYGVDLEIFDGAEILAKLPGSPGNFSEVPTDECTLVTSPEPLASFSESDLGILEDIKLDSLPATLVVTNATGVTVDATLTSGGSPKKLTSGVKTDLADLFNVENDLMLESMSITFTSSLPADASPTIKLLVDFPFKFTITDDVELYSNEDEVGDEDIFGRDEESADDWNNILDGIESLVLHMNYDNTTGLPLKMEVQGWNVEKNQATASGAVTKEISVGEDKTVEFNLTGFIEDMKDTVPFNLMFTVILPKPETGTETYSLNMNGNLDLSLWLDLDTDITIPISNPLRAQ</sequence>
<dbReference type="EMBL" id="AZRN01000004">
    <property type="protein sequence ID" value="PNS01226.1"/>
    <property type="molecule type" value="Genomic_DNA"/>
</dbReference>
<protein>
    <submittedName>
        <fullName evidence="1">Uncharacterized protein</fullName>
    </submittedName>
</protein>
<organism evidence="1 2">
    <name type="scientific">Petrotoga mexicana DSM 14811</name>
    <dbReference type="NCBI Taxonomy" id="1122954"/>
    <lineage>
        <taxon>Bacteria</taxon>
        <taxon>Thermotogati</taxon>
        <taxon>Thermotogota</taxon>
        <taxon>Thermotogae</taxon>
        <taxon>Petrotogales</taxon>
        <taxon>Petrotogaceae</taxon>
        <taxon>Petrotoga</taxon>
    </lineage>
</organism>
<dbReference type="PROSITE" id="PS51257">
    <property type="entry name" value="PROKAR_LIPOPROTEIN"/>
    <property type="match status" value="1"/>
</dbReference>
<gene>
    <name evidence="1" type="ORF">X927_01125</name>
</gene>
<comment type="caution">
    <text evidence="1">The sequence shown here is derived from an EMBL/GenBank/DDBJ whole genome shotgun (WGS) entry which is preliminary data.</text>
</comment>
<accession>A0A2K1PEK8</accession>
<evidence type="ECO:0000313" key="1">
    <source>
        <dbReference type="EMBL" id="PNS01226.1"/>
    </source>
</evidence>